<feature type="region of interest" description="Disordered" evidence="1">
    <location>
        <begin position="50"/>
        <end position="70"/>
    </location>
</feature>
<protein>
    <submittedName>
        <fullName evidence="2">Uncharacterized protein</fullName>
    </submittedName>
</protein>
<accession>N1PG00</accession>
<evidence type="ECO:0000313" key="2">
    <source>
        <dbReference type="EMBL" id="EME41292.1"/>
    </source>
</evidence>
<proteinExistence type="predicted"/>
<reference evidence="2 3" key="2">
    <citation type="journal article" date="2012" name="PLoS Pathog.">
        <title>Diverse lifestyles and strategies of plant pathogenesis encoded in the genomes of eighteen Dothideomycetes fungi.</title>
        <authorList>
            <person name="Ohm R.A."/>
            <person name="Feau N."/>
            <person name="Henrissat B."/>
            <person name="Schoch C.L."/>
            <person name="Horwitz B.A."/>
            <person name="Barry K.W."/>
            <person name="Condon B.J."/>
            <person name="Copeland A.C."/>
            <person name="Dhillon B."/>
            <person name="Glaser F."/>
            <person name="Hesse C.N."/>
            <person name="Kosti I."/>
            <person name="LaButti K."/>
            <person name="Lindquist E.A."/>
            <person name="Lucas S."/>
            <person name="Salamov A.A."/>
            <person name="Bradshaw R.E."/>
            <person name="Ciuffetti L."/>
            <person name="Hamelin R.C."/>
            <person name="Kema G.H.J."/>
            <person name="Lawrence C."/>
            <person name="Scott J.A."/>
            <person name="Spatafora J.W."/>
            <person name="Turgeon B.G."/>
            <person name="de Wit P.J.G.M."/>
            <person name="Zhong S."/>
            <person name="Goodwin S.B."/>
            <person name="Grigoriev I.V."/>
        </authorList>
    </citation>
    <scope>NUCLEOTIDE SEQUENCE [LARGE SCALE GENOMIC DNA]</scope>
    <source>
        <strain evidence="3">NZE10 / CBS 128990</strain>
    </source>
</reference>
<organism evidence="2 3">
    <name type="scientific">Dothistroma septosporum (strain NZE10 / CBS 128990)</name>
    <name type="common">Red band needle blight fungus</name>
    <name type="synonym">Mycosphaerella pini</name>
    <dbReference type="NCBI Taxonomy" id="675120"/>
    <lineage>
        <taxon>Eukaryota</taxon>
        <taxon>Fungi</taxon>
        <taxon>Dikarya</taxon>
        <taxon>Ascomycota</taxon>
        <taxon>Pezizomycotina</taxon>
        <taxon>Dothideomycetes</taxon>
        <taxon>Dothideomycetidae</taxon>
        <taxon>Mycosphaerellales</taxon>
        <taxon>Mycosphaerellaceae</taxon>
        <taxon>Dothistroma</taxon>
    </lineage>
</organism>
<dbReference type="AlphaFoldDB" id="N1PG00"/>
<dbReference type="Proteomes" id="UP000016933">
    <property type="component" value="Unassembled WGS sequence"/>
</dbReference>
<keyword evidence="3" id="KW-1185">Reference proteome</keyword>
<reference evidence="3" key="1">
    <citation type="journal article" date="2012" name="PLoS Genet.">
        <title>The genomes of the fungal plant pathogens Cladosporium fulvum and Dothistroma septosporum reveal adaptation to different hosts and lifestyles but also signatures of common ancestry.</title>
        <authorList>
            <person name="de Wit P.J.G.M."/>
            <person name="van der Burgt A."/>
            <person name="Oekmen B."/>
            <person name="Stergiopoulos I."/>
            <person name="Abd-Elsalam K.A."/>
            <person name="Aerts A.L."/>
            <person name="Bahkali A.H."/>
            <person name="Beenen H.G."/>
            <person name="Chettri P."/>
            <person name="Cox M.P."/>
            <person name="Datema E."/>
            <person name="de Vries R.P."/>
            <person name="Dhillon B."/>
            <person name="Ganley A.R."/>
            <person name="Griffiths S.A."/>
            <person name="Guo Y."/>
            <person name="Hamelin R.C."/>
            <person name="Henrissat B."/>
            <person name="Kabir M.S."/>
            <person name="Jashni M.K."/>
            <person name="Kema G."/>
            <person name="Klaubauf S."/>
            <person name="Lapidus A."/>
            <person name="Levasseur A."/>
            <person name="Lindquist E."/>
            <person name="Mehrabi R."/>
            <person name="Ohm R.A."/>
            <person name="Owen T.J."/>
            <person name="Salamov A."/>
            <person name="Schwelm A."/>
            <person name="Schijlen E."/>
            <person name="Sun H."/>
            <person name="van den Burg H.A."/>
            <person name="van Ham R.C.H.J."/>
            <person name="Zhang S."/>
            <person name="Goodwin S.B."/>
            <person name="Grigoriev I.V."/>
            <person name="Collemare J."/>
            <person name="Bradshaw R.E."/>
        </authorList>
    </citation>
    <scope>NUCLEOTIDE SEQUENCE [LARGE SCALE GENOMIC DNA]</scope>
    <source>
        <strain evidence="3">NZE10 / CBS 128990</strain>
    </source>
</reference>
<dbReference type="HOGENOM" id="CLU_1555224_0_0_1"/>
<gene>
    <name evidence="2" type="ORF">DOTSEDRAFT_73638</name>
</gene>
<evidence type="ECO:0000256" key="1">
    <source>
        <dbReference type="SAM" id="MobiDB-lite"/>
    </source>
</evidence>
<sequence length="172" mass="19333">MSLAVGRAVEGNQYGQHNLEVLQKSAASASLAASTQGCRIQIVEHWPRSQFNSVPKDNGNPPLPPQRDPRQHLRSQRFLCPLPSFPHPLPLHWDHERLCRIALEALFAGSTLYVRSKLDEGHCRLLVENTAILPLFTITPPGTMAPWTGKDRRRERTKVCTQDMRVWGSVIG</sequence>
<name>N1PG00_DOTSN</name>
<dbReference type="EMBL" id="KB446542">
    <property type="protein sequence ID" value="EME41292.1"/>
    <property type="molecule type" value="Genomic_DNA"/>
</dbReference>
<evidence type="ECO:0000313" key="3">
    <source>
        <dbReference type="Proteomes" id="UP000016933"/>
    </source>
</evidence>